<evidence type="ECO:0000313" key="4">
    <source>
        <dbReference type="EMBL" id="CCF60263.1"/>
    </source>
</evidence>
<dbReference type="PANTHER" id="PTHR19957:SF295">
    <property type="entry name" value="SYNTAXIN VAM3"/>
    <property type="match status" value="1"/>
</dbReference>
<organism evidence="4 5">
    <name type="scientific">Kazachstania africana (strain ATCC 22294 / BCRC 22015 / CBS 2517 / CECT 1963 / NBRC 1671 / NRRL Y-8276)</name>
    <name type="common">Yeast</name>
    <name type="synonym">Kluyveromyces africanus</name>
    <dbReference type="NCBI Taxonomy" id="1071382"/>
    <lineage>
        <taxon>Eukaryota</taxon>
        <taxon>Fungi</taxon>
        <taxon>Dikarya</taxon>
        <taxon>Ascomycota</taxon>
        <taxon>Saccharomycotina</taxon>
        <taxon>Saccharomycetes</taxon>
        <taxon>Saccharomycetales</taxon>
        <taxon>Saccharomycetaceae</taxon>
        <taxon>Kazachstania</taxon>
    </lineage>
</organism>
<dbReference type="PROSITE" id="PS00914">
    <property type="entry name" value="SYNTAXIN"/>
    <property type="match status" value="1"/>
</dbReference>
<protein>
    <recommendedName>
        <fullName evidence="3">t-SNARE coiled-coil homology domain-containing protein</fullName>
    </recommendedName>
</protein>
<dbReference type="FunCoup" id="H2B0W3">
    <property type="interactions" value="84"/>
</dbReference>
<keyword evidence="5" id="KW-1185">Reference proteome</keyword>
<dbReference type="EMBL" id="HE650830">
    <property type="protein sequence ID" value="CCF60263.1"/>
    <property type="molecule type" value="Genomic_DNA"/>
</dbReference>
<dbReference type="InterPro" id="IPR045242">
    <property type="entry name" value="Syntaxin"/>
</dbReference>
<dbReference type="GO" id="GO:0048278">
    <property type="term" value="P:vesicle docking"/>
    <property type="evidence" value="ECO:0007669"/>
    <property type="project" value="TreeGrafter"/>
</dbReference>
<dbReference type="eggNOG" id="KOG0811">
    <property type="taxonomic scope" value="Eukaryota"/>
</dbReference>
<reference evidence="4 5" key="1">
    <citation type="journal article" date="2011" name="Proc. Natl. Acad. Sci. U.S.A.">
        <title>Evolutionary erosion of yeast sex chromosomes by mating-type switching accidents.</title>
        <authorList>
            <person name="Gordon J.L."/>
            <person name="Armisen D."/>
            <person name="Proux-Wera E."/>
            <person name="Oheigeartaigh S.S."/>
            <person name="Byrne K.P."/>
            <person name="Wolfe K.H."/>
        </authorList>
    </citation>
    <scope>NUCLEOTIDE SEQUENCE [LARGE SCALE GENOMIC DNA]</scope>
    <source>
        <strain evidence="5">ATCC 22294 / BCRC 22015 / CBS 2517 / CECT 1963 / NBRC 1671 / NRRL Y-8276</strain>
    </source>
</reference>
<dbReference type="GO" id="GO:0005484">
    <property type="term" value="F:SNAP receptor activity"/>
    <property type="evidence" value="ECO:0007669"/>
    <property type="project" value="InterPro"/>
</dbReference>
<evidence type="ECO:0000259" key="3">
    <source>
        <dbReference type="PROSITE" id="PS50192"/>
    </source>
</evidence>
<dbReference type="SMART" id="SM00397">
    <property type="entry name" value="t_SNARE"/>
    <property type="match status" value="1"/>
</dbReference>
<comment type="similarity">
    <text evidence="1">Belongs to the syntaxin family.</text>
</comment>
<dbReference type="GO" id="GO:0000149">
    <property type="term" value="F:SNARE binding"/>
    <property type="evidence" value="ECO:0007669"/>
    <property type="project" value="TreeGrafter"/>
</dbReference>
<dbReference type="PANTHER" id="PTHR19957">
    <property type="entry name" value="SYNTAXIN"/>
    <property type="match status" value="1"/>
</dbReference>
<dbReference type="Proteomes" id="UP000005220">
    <property type="component" value="Chromosome 10"/>
</dbReference>
<feature type="transmembrane region" description="Helical" evidence="2">
    <location>
        <begin position="226"/>
        <end position="245"/>
    </location>
</feature>
<accession>H2B0W3</accession>
<dbReference type="KEGG" id="kaf:KAFR_0J01990"/>
<dbReference type="AlphaFoldDB" id="H2B0W3"/>
<dbReference type="SUPFAM" id="SSF47661">
    <property type="entry name" value="t-snare proteins"/>
    <property type="match status" value="1"/>
</dbReference>
<dbReference type="InterPro" id="IPR006012">
    <property type="entry name" value="Syntaxin/epimorphin_CS"/>
</dbReference>
<dbReference type="STRING" id="1071382.H2B0W3"/>
<keyword evidence="2" id="KW-0472">Membrane</keyword>
<sequence length="246" mass="28108">MSFYDVEAQSSAKKSQSHFAGDERIGKLITSFTDNLKTFEREFKKFNKLRTVQTKTAIENELIPTCSTLRDEILQLNISNDHKLYGDFTILNNIFLNLIKNYNFIKERPIENESSYITIQVNESEQTPLLSQQQSQVQEQEEPVLQEELDFQTIIQQERNEQAKNIHSAVNEVNAIFKQLGTLVTEQGVQINTIDDNINQFSDNAMNANKQLNKANEHQKSKNKCGTVTLIIIVIVTLVVLLAVLS</sequence>
<dbReference type="CDD" id="cd15840">
    <property type="entry name" value="SNARE_Qa"/>
    <property type="match status" value="1"/>
</dbReference>
<dbReference type="Gene3D" id="1.20.58.70">
    <property type="match status" value="1"/>
</dbReference>
<dbReference type="GeneID" id="13883913"/>
<gene>
    <name evidence="4" type="primary">KAFR0J01990</name>
    <name evidence="4" type="ORF">KAFR_0J01990</name>
</gene>
<dbReference type="InParanoid" id="H2B0W3"/>
<feature type="domain" description="T-SNARE coiled-coil homology" evidence="3">
    <location>
        <begin position="153"/>
        <end position="215"/>
    </location>
</feature>
<dbReference type="GO" id="GO:0031201">
    <property type="term" value="C:SNARE complex"/>
    <property type="evidence" value="ECO:0007669"/>
    <property type="project" value="TreeGrafter"/>
</dbReference>
<dbReference type="GO" id="GO:0006906">
    <property type="term" value="P:vesicle fusion"/>
    <property type="evidence" value="ECO:0007669"/>
    <property type="project" value="TreeGrafter"/>
</dbReference>
<dbReference type="OrthoDB" id="364348at2759"/>
<dbReference type="InterPro" id="IPR000727">
    <property type="entry name" value="T_SNARE_dom"/>
</dbReference>
<dbReference type="Pfam" id="PF05739">
    <property type="entry name" value="SNARE"/>
    <property type="match status" value="1"/>
</dbReference>
<proteinExistence type="inferred from homology"/>
<name>H2B0W3_KAZAF</name>
<keyword evidence="2" id="KW-1133">Transmembrane helix</keyword>
<evidence type="ECO:0000313" key="5">
    <source>
        <dbReference type="Proteomes" id="UP000005220"/>
    </source>
</evidence>
<evidence type="ECO:0000256" key="1">
    <source>
        <dbReference type="ARBA" id="ARBA00009063"/>
    </source>
</evidence>
<dbReference type="Gene3D" id="1.20.5.110">
    <property type="match status" value="1"/>
</dbReference>
<evidence type="ECO:0000256" key="2">
    <source>
        <dbReference type="SAM" id="Phobius"/>
    </source>
</evidence>
<dbReference type="InterPro" id="IPR010989">
    <property type="entry name" value="SNARE"/>
</dbReference>
<dbReference type="HOGENOM" id="CLU_059257_0_0_1"/>
<dbReference type="RefSeq" id="XP_003959398.1">
    <property type="nucleotide sequence ID" value="XM_003959349.1"/>
</dbReference>
<dbReference type="GO" id="GO:0012505">
    <property type="term" value="C:endomembrane system"/>
    <property type="evidence" value="ECO:0007669"/>
    <property type="project" value="TreeGrafter"/>
</dbReference>
<dbReference type="GO" id="GO:0006886">
    <property type="term" value="P:intracellular protein transport"/>
    <property type="evidence" value="ECO:0007669"/>
    <property type="project" value="InterPro"/>
</dbReference>
<dbReference type="PROSITE" id="PS50192">
    <property type="entry name" value="T_SNARE"/>
    <property type="match status" value="1"/>
</dbReference>
<keyword evidence="2" id="KW-0812">Transmembrane</keyword>